<keyword evidence="2" id="KW-1133">Transmembrane helix</keyword>
<gene>
    <name evidence="3" type="ORF">BJY28_002731</name>
</gene>
<evidence type="ECO:0000256" key="1">
    <source>
        <dbReference type="SAM" id="MobiDB-lite"/>
    </source>
</evidence>
<protein>
    <recommendedName>
        <fullName evidence="5">PH domain-containing protein</fullName>
    </recommendedName>
</protein>
<evidence type="ECO:0000256" key="2">
    <source>
        <dbReference type="SAM" id="Phobius"/>
    </source>
</evidence>
<keyword evidence="2" id="KW-0812">Transmembrane</keyword>
<comment type="caution">
    <text evidence="3">The sequence shown here is derived from an EMBL/GenBank/DDBJ whole genome shotgun (WGS) entry which is preliminary data.</text>
</comment>
<dbReference type="Proteomes" id="UP000592181">
    <property type="component" value="Unassembled WGS sequence"/>
</dbReference>
<name>A0A852X4G0_9MICO</name>
<evidence type="ECO:0000313" key="4">
    <source>
        <dbReference type="Proteomes" id="UP000592181"/>
    </source>
</evidence>
<reference evidence="3 4" key="1">
    <citation type="submission" date="2020-07" db="EMBL/GenBank/DDBJ databases">
        <title>Sequencing the genomes of 1000 actinobacteria strains.</title>
        <authorList>
            <person name="Klenk H.-P."/>
        </authorList>
    </citation>
    <scope>NUCLEOTIDE SEQUENCE [LARGE SCALE GENOMIC DNA]</scope>
    <source>
        <strain evidence="3 4">DSM 24723</strain>
    </source>
</reference>
<sequence>MSRPDRPPSSSGTGPTSEPGTAASTTGPARTISHRWRWRPRWMWMLTLAVAVIQLANAALRLAAGEIGWGVATLLLAGLFGWISWEHWSSGVVADARGVHDRGSPPYKPKGRLPAIDVPWDEVAQIHVPEGRRDVRLVTHDGTEHHLQGLRGPDLTRLRAIWRAYAD</sequence>
<accession>A0A852X4G0</accession>
<feature type="transmembrane region" description="Helical" evidence="2">
    <location>
        <begin position="42"/>
        <end position="61"/>
    </location>
</feature>
<organism evidence="3 4">
    <name type="scientific">Janibacter alkaliphilus</name>
    <dbReference type="NCBI Taxonomy" id="1069963"/>
    <lineage>
        <taxon>Bacteria</taxon>
        <taxon>Bacillati</taxon>
        <taxon>Actinomycetota</taxon>
        <taxon>Actinomycetes</taxon>
        <taxon>Micrococcales</taxon>
        <taxon>Intrasporangiaceae</taxon>
        <taxon>Janibacter</taxon>
    </lineage>
</organism>
<dbReference type="EMBL" id="JACBZX010000001">
    <property type="protein sequence ID" value="NYG38262.1"/>
    <property type="molecule type" value="Genomic_DNA"/>
</dbReference>
<keyword evidence="2" id="KW-0472">Membrane</keyword>
<dbReference type="RefSeq" id="WP_179463488.1">
    <property type="nucleotide sequence ID" value="NZ_JACBZX010000001.1"/>
</dbReference>
<feature type="region of interest" description="Disordered" evidence="1">
    <location>
        <begin position="1"/>
        <end position="31"/>
    </location>
</feature>
<evidence type="ECO:0008006" key="5">
    <source>
        <dbReference type="Google" id="ProtNLM"/>
    </source>
</evidence>
<evidence type="ECO:0000313" key="3">
    <source>
        <dbReference type="EMBL" id="NYG38262.1"/>
    </source>
</evidence>
<feature type="transmembrane region" description="Helical" evidence="2">
    <location>
        <begin position="67"/>
        <end position="85"/>
    </location>
</feature>
<proteinExistence type="predicted"/>
<feature type="compositionally biased region" description="Low complexity" evidence="1">
    <location>
        <begin position="8"/>
        <end position="21"/>
    </location>
</feature>
<dbReference type="AlphaFoldDB" id="A0A852X4G0"/>
<keyword evidence="4" id="KW-1185">Reference proteome</keyword>